<comment type="caution">
    <text evidence="1">The sequence shown here is derived from an EMBL/GenBank/DDBJ whole genome shotgun (WGS) entry which is preliminary data.</text>
</comment>
<dbReference type="InterPro" id="IPR002763">
    <property type="entry name" value="DUF72"/>
</dbReference>
<evidence type="ECO:0000313" key="1">
    <source>
        <dbReference type="EMBL" id="RIX27449.1"/>
    </source>
</evidence>
<dbReference type="InterPro" id="IPR036520">
    <property type="entry name" value="UPF0759_sf"/>
</dbReference>
<evidence type="ECO:0000313" key="2">
    <source>
        <dbReference type="Proteomes" id="UP000285023"/>
    </source>
</evidence>
<dbReference type="Gene3D" id="3.20.20.410">
    <property type="entry name" value="Protein of unknown function UPF0759"/>
    <property type="match status" value="1"/>
</dbReference>
<name>A0A418PZH8_9SPHN</name>
<proteinExistence type="predicted"/>
<sequence length="252" mass="28237">MTRPVTRIGIGGWTYPPWRGTFYPNDLPQRCELEYAARQFGAIEINATFYGRQKPTSWQAWADAVPDDFQFAVKGSRYCVTRPKLAEAGEGIGNFLAQGLTALDSKLGPILWMLAAHRQFDREDIGAFLDLLPAKRDDVPLRHVIEPRHESFRDEKFFALCRDHDVAIAFGDDDEFPTVDADTASFGYARLQRMSEDNATGYDGEALDGFAKQARKWTAGGRDSYIFMINGAKVRAPQAALALQQRLGIAHD</sequence>
<dbReference type="Pfam" id="PF01904">
    <property type="entry name" value="DUF72"/>
    <property type="match status" value="1"/>
</dbReference>
<dbReference type="SUPFAM" id="SSF117396">
    <property type="entry name" value="TM1631-like"/>
    <property type="match status" value="1"/>
</dbReference>
<dbReference type="Proteomes" id="UP000285023">
    <property type="component" value="Unassembled WGS sequence"/>
</dbReference>
<organism evidence="1 2">
    <name type="scientific">Sphingomonas edaphi</name>
    <dbReference type="NCBI Taxonomy" id="2315689"/>
    <lineage>
        <taxon>Bacteria</taxon>
        <taxon>Pseudomonadati</taxon>
        <taxon>Pseudomonadota</taxon>
        <taxon>Alphaproteobacteria</taxon>
        <taxon>Sphingomonadales</taxon>
        <taxon>Sphingomonadaceae</taxon>
        <taxon>Sphingomonas</taxon>
    </lineage>
</organism>
<dbReference type="PANTHER" id="PTHR30348">
    <property type="entry name" value="UNCHARACTERIZED PROTEIN YECE"/>
    <property type="match status" value="1"/>
</dbReference>
<gene>
    <name evidence="1" type="ORF">D3M59_09250</name>
</gene>
<dbReference type="PANTHER" id="PTHR30348:SF4">
    <property type="entry name" value="DUF72 DOMAIN-CONTAINING PROTEIN"/>
    <property type="match status" value="1"/>
</dbReference>
<reference evidence="1 2" key="1">
    <citation type="submission" date="2018-09" db="EMBL/GenBank/DDBJ databases">
        <title>Sphingomonas sp. DAC4.</title>
        <authorList>
            <person name="Seo T."/>
        </authorList>
    </citation>
    <scope>NUCLEOTIDE SEQUENCE [LARGE SCALE GENOMIC DNA]</scope>
    <source>
        <strain evidence="1 2">DAC4</strain>
    </source>
</reference>
<dbReference type="AlphaFoldDB" id="A0A418PZH8"/>
<protein>
    <submittedName>
        <fullName evidence="1">DUF72 domain-containing protein</fullName>
    </submittedName>
</protein>
<keyword evidence="2" id="KW-1185">Reference proteome</keyword>
<accession>A0A418PZH8</accession>
<dbReference type="OrthoDB" id="9780310at2"/>
<dbReference type="RefSeq" id="WP_119533600.1">
    <property type="nucleotide sequence ID" value="NZ_QXTF01000003.1"/>
</dbReference>
<dbReference type="EMBL" id="QXTF01000003">
    <property type="protein sequence ID" value="RIX27449.1"/>
    <property type="molecule type" value="Genomic_DNA"/>
</dbReference>